<dbReference type="InterPro" id="IPR038063">
    <property type="entry name" value="Transpep_catalytic_dom"/>
</dbReference>
<evidence type="ECO:0000256" key="9">
    <source>
        <dbReference type="PROSITE-ProRule" id="PRU01373"/>
    </source>
</evidence>
<evidence type="ECO:0000259" key="10">
    <source>
        <dbReference type="PROSITE" id="PS52029"/>
    </source>
</evidence>
<dbReference type="PANTHER" id="PTHR30582:SF24">
    <property type="entry name" value="L,D-TRANSPEPTIDASE ERFK_SRFK-RELATED"/>
    <property type="match status" value="1"/>
</dbReference>
<keyword evidence="7 9" id="KW-0573">Peptidoglycan synthesis</keyword>
<feature type="domain" description="L,D-TPase catalytic" evidence="10">
    <location>
        <begin position="47"/>
        <end position="185"/>
    </location>
</feature>
<dbReference type="Gene3D" id="2.40.440.10">
    <property type="entry name" value="L,D-transpeptidase catalytic domain-like"/>
    <property type="match status" value="1"/>
</dbReference>
<dbReference type="PANTHER" id="PTHR30582">
    <property type="entry name" value="L,D-TRANSPEPTIDASE"/>
    <property type="match status" value="1"/>
</dbReference>
<evidence type="ECO:0000313" key="12">
    <source>
        <dbReference type="Proteomes" id="UP000786693"/>
    </source>
</evidence>
<keyword evidence="5" id="KW-0378">Hydrolase</keyword>
<gene>
    <name evidence="11" type="ORF">JANAI62_04670</name>
</gene>
<evidence type="ECO:0000256" key="6">
    <source>
        <dbReference type="ARBA" id="ARBA00022960"/>
    </source>
</evidence>
<dbReference type="CDD" id="cd16913">
    <property type="entry name" value="YkuD_like"/>
    <property type="match status" value="1"/>
</dbReference>
<dbReference type="InterPro" id="IPR005490">
    <property type="entry name" value="LD_TPept_cat_dom"/>
</dbReference>
<evidence type="ECO:0000256" key="8">
    <source>
        <dbReference type="ARBA" id="ARBA00023316"/>
    </source>
</evidence>
<comment type="similarity">
    <text evidence="2">Belongs to the YkuD family.</text>
</comment>
<dbReference type="SUPFAM" id="SSF141523">
    <property type="entry name" value="L,D-transpeptidase catalytic domain-like"/>
    <property type="match status" value="1"/>
</dbReference>
<protein>
    <submittedName>
        <fullName evidence="11">L,D-transpeptidase</fullName>
    </submittedName>
</protein>
<evidence type="ECO:0000313" key="11">
    <source>
        <dbReference type="EMBL" id="GIT93844.1"/>
    </source>
</evidence>
<evidence type="ECO:0000256" key="7">
    <source>
        <dbReference type="ARBA" id="ARBA00022984"/>
    </source>
</evidence>
<keyword evidence="6 9" id="KW-0133">Cell shape</keyword>
<dbReference type="InterPro" id="IPR050979">
    <property type="entry name" value="LD-transpeptidase"/>
</dbReference>
<evidence type="ECO:0000256" key="3">
    <source>
        <dbReference type="ARBA" id="ARBA00022676"/>
    </source>
</evidence>
<accession>A0ABQ4NHD4</accession>
<reference evidence="11 12" key="1">
    <citation type="submission" date="2021-05" db="EMBL/GenBank/DDBJ databases">
        <title>Bacteria Genome sequencing.</title>
        <authorList>
            <person name="Takabe Y."/>
            <person name="Nakajima Y."/>
            <person name="Suzuki S."/>
            <person name="Shiozaki T."/>
        </authorList>
    </citation>
    <scope>NUCLEOTIDE SEQUENCE [LARGE SCALE GENOMIC DNA]</scope>
    <source>
        <strain evidence="11 12">AI_62</strain>
    </source>
</reference>
<comment type="pathway">
    <text evidence="1 9">Cell wall biogenesis; peptidoglycan biosynthesis.</text>
</comment>
<keyword evidence="4" id="KW-0808">Transferase</keyword>
<feature type="active site" description="Proton donor/acceptor" evidence="9">
    <location>
        <position position="145"/>
    </location>
</feature>
<organism evidence="11 12">
    <name type="scientific">Jannaschia pagri</name>
    <dbReference type="NCBI Taxonomy" id="2829797"/>
    <lineage>
        <taxon>Bacteria</taxon>
        <taxon>Pseudomonadati</taxon>
        <taxon>Pseudomonadota</taxon>
        <taxon>Alphaproteobacteria</taxon>
        <taxon>Rhodobacterales</taxon>
        <taxon>Roseobacteraceae</taxon>
        <taxon>Jannaschia</taxon>
    </lineage>
</organism>
<keyword evidence="12" id="KW-1185">Reference proteome</keyword>
<feature type="active site" description="Nucleophile" evidence="9">
    <location>
        <position position="161"/>
    </location>
</feature>
<evidence type="ECO:0000256" key="5">
    <source>
        <dbReference type="ARBA" id="ARBA00022801"/>
    </source>
</evidence>
<dbReference type="PROSITE" id="PS52029">
    <property type="entry name" value="LD_TPASE"/>
    <property type="match status" value="1"/>
</dbReference>
<keyword evidence="3" id="KW-0328">Glycosyltransferase</keyword>
<evidence type="ECO:0000256" key="2">
    <source>
        <dbReference type="ARBA" id="ARBA00005992"/>
    </source>
</evidence>
<dbReference type="EMBL" id="BPFH01000001">
    <property type="protein sequence ID" value="GIT93844.1"/>
    <property type="molecule type" value="Genomic_DNA"/>
</dbReference>
<sequence>MHRRDVIMGGVAVSALGLSAVEPAAAQTMPLSMQPVEVRIRPEIAPNEVHVIPDSFMLYWTLPGARAIRYMVGVGRPGLYEAGEFYVGAKKEWPSWTPTPDMIRRDPAAYKQYEDGMPGGPNNPLGARALYLFEPGRGDTFLRIHGTNAPRTIGTAVSNGCARLVNDQAVDLYNRVPMRSRVVLHQKLA</sequence>
<proteinExistence type="inferred from homology"/>
<dbReference type="RefSeq" id="WP_220747351.1">
    <property type="nucleotide sequence ID" value="NZ_BPFH01000001.1"/>
</dbReference>
<evidence type="ECO:0000256" key="1">
    <source>
        <dbReference type="ARBA" id="ARBA00004752"/>
    </source>
</evidence>
<comment type="caution">
    <text evidence="11">The sequence shown here is derived from an EMBL/GenBank/DDBJ whole genome shotgun (WGS) entry which is preliminary data.</text>
</comment>
<name>A0ABQ4NHD4_9RHOB</name>
<evidence type="ECO:0000256" key="4">
    <source>
        <dbReference type="ARBA" id="ARBA00022679"/>
    </source>
</evidence>
<dbReference type="Proteomes" id="UP000786693">
    <property type="component" value="Unassembled WGS sequence"/>
</dbReference>
<dbReference type="Pfam" id="PF03734">
    <property type="entry name" value="YkuD"/>
    <property type="match status" value="1"/>
</dbReference>
<keyword evidence="8 9" id="KW-0961">Cell wall biogenesis/degradation</keyword>